<dbReference type="PANTHER" id="PTHR12110:SF41">
    <property type="entry name" value="INOSOSE DEHYDRATASE"/>
    <property type="match status" value="1"/>
</dbReference>
<protein>
    <submittedName>
        <fullName evidence="2">Sugar phosphate isomerase/epimerase family protein</fullName>
    </submittedName>
</protein>
<keyword evidence="2" id="KW-0413">Isomerase</keyword>
<dbReference type="PANTHER" id="PTHR12110">
    <property type="entry name" value="HYDROXYPYRUVATE ISOMERASE"/>
    <property type="match status" value="1"/>
</dbReference>
<comment type="caution">
    <text evidence="2">The sequence shown here is derived from an EMBL/GenBank/DDBJ whole genome shotgun (WGS) entry which is preliminary data.</text>
</comment>
<dbReference type="Proteomes" id="UP001597034">
    <property type="component" value="Unassembled WGS sequence"/>
</dbReference>
<sequence length="249" mass="27587">MSKSARRYDLGVQSFTYREFSVPDLCQELGDTDVSAIELCHEHVTPETERDAVDTIRQDLGDTGIDICGYGVVEFDAEDDESDIRETMSMIDHLGGEYCSLEFPPADKDIRERLLSVAAEFDLDLAIHNHGPGATYSTVDDVTRVLDETDDTRLGACVDTGHYLRSGEEPSDVFPTLGERVLALHVKDFVDEETEAIPGSGRLDIPELLDMLDEETNLAQPLVIEYEADPDDPTPAVVEAVEAFQRAME</sequence>
<evidence type="ECO:0000313" key="2">
    <source>
        <dbReference type="EMBL" id="MFD1647677.1"/>
    </source>
</evidence>
<dbReference type="InterPro" id="IPR036237">
    <property type="entry name" value="Xyl_isomerase-like_sf"/>
</dbReference>
<name>A0ABD6DN80_9EURY</name>
<dbReference type="RefSeq" id="WP_256401843.1">
    <property type="nucleotide sequence ID" value="NZ_JANHJR010000004.1"/>
</dbReference>
<dbReference type="AlphaFoldDB" id="A0ABD6DN80"/>
<dbReference type="Gene3D" id="3.20.20.150">
    <property type="entry name" value="Divalent-metal-dependent TIM barrel enzymes"/>
    <property type="match status" value="1"/>
</dbReference>
<dbReference type="GO" id="GO:0016853">
    <property type="term" value="F:isomerase activity"/>
    <property type="evidence" value="ECO:0007669"/>
    <property type="project" value="UniProtKB-KW"/>
</dbReference>
<evidence type="ECO:0000259" key="1">
    <source>
        <dbReference type="Pfam" id="PF01261"/>
    </source>
</evidence>
<keyword evidence="3" id="KW-1185">Reference proteome</keyword>
<dbReference type="SUPFAM" id="SSF51658">
    <property type="entry name" value="Xylose isomerase-like"/>
    <property type="match status" value="1"/>
</dbReference>
<gene>
    <name evidence="2" type="ORF">ACFSBL_18450</name>
</gene>
<reference evidence="2 3" key="1">
    <citation type="journal article" date="2019" name="Int. J. Syst. Evol. Microbiol.">
        <title>The Global Catalogue of Microorganisms (GCM) 10K type strain sequencing project: providing services to taxonomists for standard genome sequencing and annotation.</title>
        <authorList>
            <consortium name="The Broad Institute Genomics Platform"/>
            <consortium name="The Broad Institute Genome Sequencing Center for Infectious Disease"/>
            <person name="Wu L."/>
            <person name="Ma J."/>
        </authorList>
    </citation>
    <scope>NUCLEOTIDE SEQUENCE [LARGE SCALE GENOMIC DNA]</scope>
    <source>
        <strain evidence="2 3">CGMCC 1.10390</strain>
    </source>
</reference>
<organism evidence="2 3">
    <name type="scientific">Haloarchaeobius litoreus</name>
    <dbReference type="NCBI Taxonomy" id="755306"/>
    <lineage>
        <taxon>Archaea</taxon>
        <taxon>Methanobacteriati</taxon>
        <taxon>Methanobacteriota</taxon>
        <taxon>Stenosarchaea group</taxon>
        <taxon>Halobacteria</taxon>
        <taxon>Halobacteriales</taxon>
        <taxon>Halorubellaceae</taxon>
        <taxon>Haloarchaeobius</taxon>
    </lineage>
</organism>
<accession>A0ABD6DN80</accession>
<dbReference type="InterPro" id="IPR050312">
    <property type="entry name" value="IolE/XylAMocC-like"/>
</dbReference>
<proteinExistence type="predicted"/>
<dbReference type="Pfam" id="PF01261">
    <property type="entry name" value="AP_endonuc_2"/>
    <property type="match status" value="1"/>
</dbReference>
<dbReference type="InterPro" id="IPR013022">
    <property type="entry name" value="Xyl_isomerase-like_TIM-brl"/>
</dbReference>
<dbReference type="EMBL" id="JBHUDO010000004">
    <property type="protein sequence ID" value="MFD1647677.1"/>
    <property type="molecule type" value="Genomic_DNA"/>
</dbReference>
<evidence type="ECO:0000313" key="3">
    <source>
        <dbReference type="Proteomes" id="UP001597034"/>
    </source>
</evidence>
<feature type="domain" description="Xylose isomerase-like TIM barrel" evidence="1">
    <location>
        <begin position="28"/>
        <end position="245"/>
    </location>
</feature>